<protein>
    <submittedName>
        <fullName evidence="1">Uncharacterized protein</fullName>
    </submittedName>
</protein>
<evidence type="ECO:0000313" key="1">
    <source>
        <dbReference type="EMBL" id="SDF44016.1"/>
    </source>
</evidence>
<dbReference type="EMBL" id="FNCC01000001">
    <property type="protein sequence ID" value="SDF44016.1"/>
    <property type="molecule type" value="Genomic_DNA"/>
</dbReference>
<sequence>MSAEVVVDLSLTLPGWEGMPVDTDGCVQEVMPNQDGVGIIDAIGPGVMEFAVGGSGLDDPRCRVKPKAGTTQ</sequence>
<proteinExistence type="predicted"/>
<organism evidence="1 2">
    <name type="scientific">Lentzea fradiae</name>
    <dbReference type="NCBI Taxonomy" id="200378"/>
    <lineage>
        <taxon>Bacteria</taxon>
        <taxon>Bacillati</taxon>
        <taxon>Actinomycetota</taxon>
        <taxon>Actinomycetes</taxon>
        <taxon>Pseudonocardiales</taxon>
        <taxon>Pseudonocardiaceae</taxon>
        <taxon>Lentzea</taxon>
    </lineage>
</organism>
<dbReference type="Proteomes" id="UP000199623">
    <property type="component" value="Unassembled WGS sequence"/>
</dbReference>
<accession>A0A1G7L3T4</accession>
<gene>
    <name evidence="1" type="ORF">SAMN05216553_101650</name>
</gene>
<evidence type="ECO:0000313" key="2">
    <source>
        <dbReference type="Proteomes" id="UP000199623"/>
    </source>
</evidence>
<name>A0A1G7L3T4_9PSEU</name>
<reference evidence="2" key="1">
    <citation type="submission" date="2016-10" db="EMBL/GenBank/DDBJ databases">
        <authorList>
            <person name="Varghese N."/>
            <person name="Submissions S."/>
        </authorList>
    </citation>
    <scope>NUCLEOTIDE SEQUENCE [LARGE SCALE GENOMIC DNA]</scope>
    <source>
        <strain evidence="2">CGMCC 4.3506</strain>
    </source>
</reference>
<dbReference type="AlphaFoldDB" id="A0A1G7L3T4"/>
<keyword evidence="2" id="KW-1185">Reference proteome</keyword>